<name>A0AAJ1IF44_9SPIO</name>
<proteinExistence type="predicted"/>
<accession>A0AAJ1IF44</accession>
<feature type="transmembrane region" description="Helical" evidence="1">
    <location>
        <begin position="109"/>
        <end position="131"/>
    </location>
</feature>
<reference evidence="2 3" key="1">
    <citation type="submission" date="2022-12" db="EMBL/GenBank/DDBJ databases">
        <title>Metagenome assembled genome from gulf of manar.</title>
        <authorList>
            <person name="Kohli P."/>
            <person name="Pk S."/>
            <person name="Venkata Ramana C."/>
            <person name="Sasikala C."/>
        </authorList>
    </citation>
    <scope>NUCLEOTIDE SEQUENCE [LARGE SCALE GENOMIC DNA]</scope>
    <source>
        <strain evidence="2">JB008</strain>
    </source>
</reference>
<feature type="transmembrane region" description="Helical" evidence="1">
    <location>
        <begin position="225"/>
        <end position="243"/>
    </location>
</feature>
<evidence type="ECO:0000256" key="1">
    <source>
        <dbReference type="SAM" id="Phobius"/>
    </source>
</evidence>
<feature type="transmembrane region" description="Helical" evidence="1">
    <location>
        <begin position="175"/>
        <end position="195"/>
    </location>
</feature>
<dbReference type="Proteomes" id="UP001221217">
    <property type="component" value="Unassembled WGS sequence"/>
</dbReference>
<feature type="transmembrane region" description="Helical" evidence="1">
    <location>
        <begin position="43"/>
        <end position="63"/>
    </location>
</feature>
<feature type="transmembrane region" description="Helical" evidence="1">
    <location>
        <begin position="138"/>
        <end position="155"/>
    </location>
</feature>
<keyword evidence="1" id="KW-0472">Membrane</keyword>
<comment type="caution">
    <text evidence="2">The sequence shown here is derived from an EMBL/GenBank/DDBJ whole genome shotgun (WGS) entry which is preliminary data.</text>
</comment>
<feature type="transmembrane region" description="Helical" evidence="1">
    <location>
        <begin position="72"/>
        <end position="89"/>
    </location>
</feature>
<sequence length="252" mass="28349">MTLRLRNTFLISLAAVAVIGLLFSARLIMLHEGLSLDYIIDQLPLIIMNIFTSVACIIIFFSFRNTSSSEIFFFYIYIFSFMFDIFRYSDLLTEIFPVFTTYAMAATRLVYYGRFVGALALFSAGLFTTGLEYGRMRITLILTVILPAALVLVLPVDVTSHVAGGTWEIGKFHEITISLSILHIIAVLNFLIAAMKNESGDYSIIAISLFAAICGREMIFYFNGIFPIIGMVLMLAGTISFGLRLHRLYLWD</sequence>
<evidence type="ECO:0000313" key="3">
    <source>
        <dbReference type="Proteomes" id="UP001221217"/>
    </source>
</evidence>
<keyword evidence="1" id="KW-0812">Transmembrane</keyword>
<dbReference type="EMBL" id="JAQQAL010000011">
    <property type="protein sequence ID" value="MDC7226211.1"/>
    <property type="molecule type" value="Genomic_DNA"/>
</dbReference>
<gene>
    <name evidence="2" type="ORF">PQJ61_05560</name>
</gene>
<evidence type="ECO:0000313" key="2">
    <source>
        <dbReference type="EMBL" id="MDC7226211.1"/>
    </source>
</evidence>
<organism evidence="2 3">
    <name type="scientific">Candidatus Thalassospirochaeta sargassi</name>
    <dbReference type="NCBI Taxonomy" id="3119039"/>
    <lineage>
        <taxon>Bacteria</taxon>
        <taxon>Pseudomonadati</taxon>
        <taxon>Spirochaetota</taxon>
        <taxon>Spirochaetia</taxon>
        <taxon>Spirochaetales</taxon>
        <taxon>Spirochaetaceae</taxon>
        <taxon>Candidatus Thalassospirochaeta</taxon>
    </lineage>
</organism>
<dbReference type="AlphaFoldDB" id="A0AAJ1IF44"/>
<keyword evidence="1" id="KW-1133">Transmembrane helix</keyword>
<protein>
    <submittedName>
        <fullName evidence="2">Uncharacterized protein</fullName>
    </submittedName>
</protein>